<keyword evidence="12" id="KW-0175">Coiled coil</keyword>
<dbReference type="GO" id="GO:0005524">
    <property type="term" value="F:ATP binding"/>
    <property type="evidence" value="ECO:0007669"/>
    <property type="project" value="UniProtKB-KW"/>
</dbReference>
<keyword evidence="2" id="KW-1003">Cell membrane</keyword>
<sequence>MFFKNSFRSRIFILLIIVMFIPIFFLGMNTYLNIYEYLIKQQNQTTLKNVINDTKLVDSWFEGKIKILKSMSLSLGLELKNNKNTKRINEYLKRQKENSGKDFLNIYITTKDGINYDSNSLDYDLKKVDFRKRKWYLEAKENDRLFISKPYEDIVTGYNVITVSIPIKDENGNFIGVLGMDFMFDKVIEQIKKINIGKNSFHVVIADDNSLLYKNDFVDGINYLPIIKKQGEFVKIDYNGKKLIGIYTRLNSINVGIITFEDVNRYYLQINKFIEQFIGIFIFTVIVAIFSVLYISKKISIPVVELKRGVRRLLEGNLDVQISTAADDDFNELMESFNLMAKALKKNYDDLKKQSKDLFMKNQLLQEMNLELEASFNQLRATTEQLNFSENKYRTLIENISDFIWVIDVDGTITYVNNSIQNILGYKPQDIIGKNISTIICTLDNNEDITDILNKFCKKDFKDYDLCFIKSDGKERVIIASNINRILDSSGKLIGIEGIGRDVTEKRKLEKRIVEQNEKLRTLNEISYYLVSQNKMDDLLNAIVNRICELFKIEICSIRLLKGEELEIMAFAGGLKELAYKKSINIHEDIIGKAVIEKKIIVLSNVIESNIYKEDKNSYKYIKALKCLIFIPLILESKVIGILTVGSIKKLNHEDIDMLKAFSNYATVVIEKTRLCEDLKESYFKTIKALATAVEAKDAYTEGHSVRVSRYSTLIAKFMGLDEKMIEEIKIAGILHDIGKIGINDAILTKPGKLTEEEFQEIIKHPSIGKKILQHIGLSQNILDGVLLHHKRYDLKGYPKDIKIDSLPLTACIIGVADAFDAMTTNRSYSNAKTMEEAMRELILFKGSQFCPKVVEVMEYIYNTHKEKLEEIINSI</sequence>
<dbReference type="InterPro" id="IPR006674">
    <property type="entry name" value="HD_domain"/>
</dbReference>
<dbReference type="GO" id="GO:0000160">
    <property type="term" value="P:phosphorelay signal transduction system"/>
    <property type="evidence" value="ECO:0007669"/>
    <property type="project" value="UniProtKB-KW"/>
</dbReference>
<keyword evidence="9 13" id="KW-1133">Transmembrane helix</keyword>
<dbReference type="InterPro" id="IPR000700">
    <property type="entry name" value="PAS-assoc_C"/>
</dbReference>
<evidence type="ECO:0000256" key="13">
    <source>
        <dbReference type="SAM" id="Phobius"/>
    </source>
</evidence>
<feature type="domain" description="HD-GYP" evidence="18">
    <location>
        <begin position="679"/>
        <end position="874"/>
    </location>
</feature>
<dbReference type="Proteomes" id="UP000184082">
    <property type="component" value="Unassembled WGS sequence"/>
</dbReference>
<dbReference type="RefSeq" id="WP_072968112.1">
    <property type="nucleotide sequence ID" value="NZ_FRAJ01000017.1"/>
</dbReference>
<name>A0A1M6SAN6_9FIRM</name>
<dbReference type="InterPro" id="IPR029016">
    <property type="entry name" value="GAF-like_dom_sf"/>
</dbReference>
<evidence type="ECO:0000256" key="11">
    <source>
        <dbReference type="ARBA" id="ARBA00023136"/>
    </source>
</evidence>
<organism evidence="19 20">
    <name type="scientific">Caminicella sporogenes DSM 14501</name>
    <dbReference type="NCBI Taxonomy" id="1121266"/>
    <lineage>
        <taxon>Bacteria</taxon>
        <taxon>Bacillati</taxon>
        <taxon>Bacillota</taxon>
        <taxon>Clostridia</taxon>
        <taxon>Peptostreptococcales</taxon>
        <taxon>Caminicellaceae</taxon>
        <taxon>Caminicella</taxon>
    </lineage>
</organism>
<keyword evidence="3" id="KW-0597">Phosphoprotein</keyword>
<keyword evidence="4" id="KW-0808">Transferase</keyword>
<dbReference type="Pfam" id="PF13426">
    <property type="entry name" value="PAS_9"/>
    <property type="match status" value="1"/>
</dbReference>
<evidence type="ECO:0000256" key="7">
    <source>
        <dbReference type="ARBA" id="ARBA00022777"/>
    </source>
</evidence>
<dbReference type="Gene3D" id="3.30.450.40">
    <property type="match status" value="1"/>
</dbReference>
<feature type="domain" description="PAC" evidence="15">
    <location>
        <begin position="462"/>
        <end position="515"/>
    </location>
</feature>
<dbReference type="InterPro" id="IPR000014">
    <property type="entry name" value="PAS"/>
</dbReference>
<dbReference type="SMART" id="SM00304">
    <property type="entry name" value="HAMP"/>
    <property type="match status" value="1"/>
</dbReference>
<evidence type="ECO:0000256" key="8">
    <source>
        <dbReference type="ARBA" id="ARBA00022840"/>
    </source>
</evidence>
<evidence type="ECO:0000259" key="16">
    <source>
        <dbReference type="PROSITE" id="PS50885"/>
    </source>
</evidence>
<keyword evidence="8" id="KW-0067">ATP-binding</keyword>
<dbReference type="SUPFAM" id="SSF55785">
    <property type="entry name" value="PYP-like sensor domain (PAS domain)"/>
    <property type="match status" value="1"/>
</dbReference>
<dbReference type="Pfam" id="PF00672">
    <property type="entry name" value="HAMP"/>
    <property type="match status" value="1"/>
</dbReference>
<keyword evidence="5 13" id="KW-0812">Transmembrane</keyword>
<feature type="coiled-coil region" evidence="12">
    <location>
        <begin position="334"/>
        <end position="399"/>
    </location>
</feature>
<dbReference type="CDD" id="cd06225">
    <property type="entry name" value="HAMP"/>
    <property type="match status" value="1"/>
</dbReference>
<keyword evidence="7" id="KW-0418">Kinase</keyword>
<dbReference type="AlphaFoldDB" id="A0A1M6SAN6"/>
<evidence type="ECO:0000259" key="14">
    <source>
        <dbReference type="PROSITE" id="PS50112"/>
    </source>
</evidence>
<dbReference type="PROSITE" id="PS50112">
    <property type="entry name" value="PAS"/>
    <property type="match status" value="1"/>
</dbReference>
<feature type="domain" description="HD" evidence="17">
    <location>
        <begin position="701"/>
        <end position="823"/>
    </location>
</feature>
<dbReference type="Gene3D" id="1.10.3210.10">
    <property type="entry name" value="Hypothetical protein af1432"/>
    <property type="match status" value="1"/>
</dbReference>
<feature type="transmembrane region" description="Helical" evidence="13">
    <location>
        <begin position="277"/>
        <end position="295"/>
    </location>
</feature>
<evidence type="ECO:0000256" key="2">
    <source>
        <dbReference type="ARBA" id="ARBA00022475"/>
    </source>
</evidence>
<dbReference type="CDD" id="cd00130">
    <property type="entry name" value="PAS"/>
    <property type="match status" value="1"/>
</dbReference>
<comment type="subcellular location">
    <subcellularLocation>
        <location evidence="1">Cell membrane</location>
        <topology evidence="1">Multi-pass membrane protein</topology>
    </subcellularLocation>
</comment>
<evidence type="ECO:0000256" key="4">
    <source>
        <dbReference type="ARBA" id="ARBA00022679"/>
    </source>
</evidence>
<dbReference type="SUPFAM" id="SSF103190">
    <property type="entry name" value="Sensory domain-like"/>
    <property type="match status" value="1"/>
</dbReference>
<dbReference type="STRING" id="1121266.SAMN02745883_02001"/>
<feature type="domain" description="HAMP" evidence="16">
    <location>
        <begin position="297"/>
        <end position="349"/>
    </location>
</feature>
<dbReference type="Pfam" id="PF13487">
    <property type="entry name" value="HD_5"/>
    <property type="match status" value="1"/>
</dbReference>
<evidence type="ECO:0000256" key="3">
    <source>
        <dbReference type="ARBA" id="ARBA00022553"/>
    </source>
</evidence>
<evidence type="ECO:0000313" key="20">
    <source>
        <dbReference type="Proteomes" id="UP000184082"/>
    </source>
</evidence>
<dbReference type="InterPro" id="IPR003607">
    <property type="entry name" value="HD/PDEase_dom"/>
</dbReference>
<dbReference type="SMART" id="SM00471">
    <property type="entry name" value="HDc"/>
    <property type="match status" value="1"/>
</dbReference>
<evidence type="ECO:0000259" key="18">
    <source>
        <dbReference type="PROSITE" id="PS51832"/>
    </source>
</evidence>
<dbReference type="InterPro" id="IPR035965">
    <property type="entry name" value="PAS-like_dom_sf"/>
</dbReference>
<dbReference type="EMBL" id="FRAJ01000017">
    <property type="protein sequence ID" value="SHK41608.1"/>
    <property type="molecule type" value="Genomic_DNA"/>
</dbReference>
<evidence type="ECO:0000256" key="6">
    <source>
        <dbReference type="ARBA" id="ARBA00022741"/>
    </source>
</evidence>
<dbReference type="Gene3D" id="6.10.340.10">
    <property type="match status" value="1"/>
</dbReference>
<dbReference type="SUPFAM" id="SSF109604">
    <property type="entry name" value="HD-domain/PDEase-like"/>
    <property type="match status" value="1"/>
</dbReference>
<gene>
    <name evidence="19" type="ORF">SAMN02745883_02001</name>
</gene>
<keyword evidence="10" id="KW-0902">Two-component regulatory system</keyword>
<dbReference type="Pfam" id="PF13185">
    <property type="entry name" value="GAF_2"/>
    <property type="match status" value="1"/>
</dbReference>
<evidence type="ECO:0000256" key="1">
    <source>
        <dbReference type="ARBA" id="ARBA00004651"/>
    </source>
</evidence>
<dbReference type="PROSITE" id="PS51831">
    <property type="entry name" value="HD"/>
    <property type="match status" value="1"/>
</dbReference>
<keyword evidence="20" id="KW-1185">Reference proteome</keyword>
<dbReference type="SUPFAM" id="SSF55781">
    <property type="entry name" value="GAF domain-like"/>
    <property type="match status" value="1"/>
</dbReference>
<dbReference type="InterPro" id="IPR037522">
    <property type="entry name" value="HD_GYP_dom"/>
</dbReference>
<feature type="transmembrane region" description="Helical" evidence="13">
    <location>
        <begin position="12"/>
        <end position="32"/>
    </location>
</feature>
<keyword evidence="11 13" id="KW-0472">Membrane</keyword>
<reference evidence="19 20" key="1">
    <citation type="submission" date="2016-11" db="EMBL/GenBank/DDBJ databases">
        <authorList>
            <person name="Jaros S."/>
            <person name="Januszkiewicz K."/>
            <person name="Wedrychowicz H."/>
        </authorList>
    </citation>
    <scope>NUCLEOTIDE SEQUENCE [LARGE SCALE GENOMIC DNA]</scope>
    <source>
        <strain evidence="19 20">DSM 14501</strain>
    </source>
</reference>
<proteinExistence type="predicted"/>
<dbReference type="CDD" id="cd18773">
    <property type="entry name" value="PDC1_HK_sensor"/>
    <property type="match status" value="1"/>
</dbReference>
<dbReference type="GO" id="GO:0005886">
    <property type="term" value="C:plasma membrane"/>
    <property type="evidence" value="ECO:0007669"/>
    <property type="project" value="UniProtKB-SubCell"/>
</dbReference>
<dbReference type="Pfam" id="PF02743">
    <property type="entry name" value="dCache_1"/>
    <property type="match status" value="1"/>
</dbReference>
<dbReference type="PROSITE" id="PS50885">
    <property type="entry name" value="HAMP"/>
    <property type="match status" value="1"/>
</dbReference>
<dbReference type="PANTHER" id="PTHR43155:SF2">
    <property type="entry name" value="CYCLIC DI-GMP PHOSPHODIESTERASE PA4108"/>
    <property type="match status" value="1"/>
</dbReference>
<dbReference type="SMART" id="SM00091">
    <property type="entry name" value="PAS"/>
    <property type="match status" value="1"/>
</dbReference>
<protein>
    <submittedName>
        <fullName evidence="19">PAS domain S-box-containing protein</fullName>
    </submittedName>
</protein>
<dbReference type="InterPro" id="IPR033479">
    <property type="entry name" value="dCache_1"/>
</dbReference>
<evidence type="ECO:0000256" key="12">
    <source>
        <dbReference type="SAM" id="Coils"/>
    </source>
</evidence>
<evidence type="ECO:0000313" key="19">
    <source>
        <dbReference type="EMBL" id="SHK41608.1"/>
    </source>
</evidence>
<evidence type="ECO:0000256" key="5">
    <source>
        <dbReference type="ARBA" id="ARBA00022692"/>
    </source>
</evidence>
<keyword evidence="6" id="KW-0547">Nucleotide-binding</keyword>
<accession>A0A1M6SAN6</accession>
<dbReference type="NCBIfam" id="TIGR00229">
    <property type="entry name" value="sensory_box"/>
    <property type="match status" value="1"/>
</dbReference>
<evidence type="ECO:0000256" key="9">
    <source>
        <dbReference type="ARBA" id="ARBA00022989"/>
    </source>
</evidence>
<feature type="domain" description="PAS" evidence="14">
    <location>
        <begin position="389"/>
        <end position="460"/>
    </location>
</feature>
<dbReference type="InterPro" id="IPR029151">
    <property type="entry name" value="Sensor-like_sf"/>
</dbReference>
<dbReference type="InterPro" id="IPR003660">
    <property type="entry name" value="HAMP_dom"/>
</dbReference>
<evidence type="ECO:0000256" key="10">
    <source>
        <dbReference type="ARBA" id="ARBA00023012"/>
    </source>
</evidence>
<dbReference type="PROSITE" id="PS50113">
    <property type="entry name" value="PAC"/>
    <property type="match status" value="1"/>
</dbReference>
<evidence type="ECO:0000259" key="15">
    <source>
        <dbReference type="PROSITE" id="PS50113"/>
    </source>
</evidence>
<dbReference type="SUPFAM" id="SSF158472">
    <property type="entry name" value="HAMP domain-like"/>
    <property type="match status" value="1"/>
</dbReference>
<dbReference type="CDD" id="cd00077">
    <property type="entry name" value="HDc"/>
    <property type="match status" value="1"/>
</dbReference>
<dbReference type="SMART" id="SM00065">
    <property type="entry name" value="GAF"/>
    <property type="match status" value="1"/>
</dbReference>
<dbReference type="PANTHER" id="PTHR43155">
    <property type="entry name" value="CYCLIC DI-GMP PHOSPHODIESTERASE PA4108-RELATED"/>
    <property type="match status" value="1"/>
</dbReference>
<dbReference type="InterPro" id="IPR003018">
    <property type="entry name" value="GAF"/>
</dbReference>
<evidence type="ECO:0000259" key="17">
    <source>
        <dbReference type="PROSITE" id="PS51831"/>
    </source>
</evidence>
<dbReference type="Gene3D" id="3.30.450.20">
    <property type="entry name" value="PAS domain"/>
    <property type="match status" value="3"/>
</dbReference>
<dbReference type="PROSITE" id="PS51832">
    <property type="entry name" value="HD_GYP"/>
    <property type="match status" value="1"/>
</dbReference>
<dbReference type="GO" id="GO:0016301">
    <property type="term" value="F:kinase activity"/>
    <property type="evidence" value="ECO:0007669"/>
    <property type="project" value="UniProtKB-KW"/>
</dbReference>